<dbReference type="CDD" id="cd10527">
    <property type="entry name" value="SET_LSMT"/>
    <property type="match status" value="1"/>
</dbReference>
<gene>
    <name evidence="2" type="ORF">FRACYDRAFT_254468</name>
</gene>
<feature type="region of interest" description="Disordered" evidence="1">
    <location>
        <begin position="83"/>
        <end position="108"/>
    </location>
</feature>
<dbReference type="Gene3D" id="3.90.1410.10">
    <property type="entry name" value="set domain protein methyltransferase, domain 1"/>
    <property type="match status" value="1"/>
</dbReference>
<proteinExistence type="predicted"/>
<dbReference type="GO" id="GO:0016279">
    <property type="term" value="F:protein-lysine N-methyltransferase activity"/>
    <property type="evidence" value="ECO:0007669"/>
    <property type="project" value="TreeGrafter"/>
</dbReference>
<dbReference type="InterPro" id="IPR050600">
    <property type="entry name" value="SETD3_SETD6_MTase"/>
</dbReference>
<feature type="region of interest" description="Disordered" evidence="1">
    <location>
        <begin position="28"/>
        <end position="55"/>
    </location>
</feature>
<evidence type="ECO:0000313" key="3">
    <source>
        <dbReference type="Proteomes" id="UP000095751"/>
    </source>
</evidence>
<organism evidence="2 3">
    <name type="scientific">Fragilariopsis cylindrus CCMP1102</name>
    <dbReference type="NCBI Taxonomy" id="635003"/>
    <lineage>
        <taxon>Eukaryota</taxon>
        <taxon>Sar</taxon>
        <taxon>Stramenopiles</taxon>
        <taxon>Ochrophyta</taxon>
        <taxon>Bacillariophyta</taxon>
        <taxon>Bacillariophyceae</taxon>
        <taxon>Bacillariophycidae</taxon>
        <taxon>Bacillariales</taxon>
        <taxon>Bacillariaceae</taxon>
        <taxon>Fragilariopsis</taxon>
    </lineage>
</organism>
<dbReference type="Proteomes" id="UP000095751">
    <property type="component" value="Unassembled WGS sequence"/>
</dbReference>
<evidence type="ECO:0000313" key="2">
    <source>
        <dbReference type="EMBL" id="OEU06451.1"/>
    </source>
</evidence>
<name>A0A1E7EKJ0_9STRA</name>
<feature type="region of interest" description="Disordered" evidence="1">
    <location>
        <begin position="167"/>
        <end position="189"/>
    </location>
</feature>
<evidence type="ECO:0008006" key="4">
    <source>
        <dbReference type="Google" id="ProtNLM"/>
    </source>
</evidence>
<dbReference type="InParanoid" id="A0A1E7EKJ0"/>
<sequence>MAARDVIDGDILLTVPLETACLSTFHHHHGENCSSSTEEKKNDAGSSAQAQAQAPAWTASLPKKIQLAIRVIIEWNRRTTTTTTTTTTIDDNDGNSQSNLPSSPSSQSSCSRGWAPFLNSWPELVLNLPENLPEKDLVRYAQCETFIADTREYNTWLEQQYNTTSELWRSHHDPQSSSSSTTPQQQQLPSFTNTNFCSMEMFQKAVQLVGSRSVRLSSKRSVCVPILDMANHCSMPSARYAGDEVTISYGKHTNRQMAGCYGFIPTTFTSNPHDYELVSLLEILYAAIDGGVLTIDDKAAGGEGKGESGDHLLFSVVNQVAEFGVPITNLRLLPFGRLDSNLWLALRIAMAILRRYDKKTDGNSNNNNNDDNDDDINTIAYILEAIEMDEADEDDLWESDTNVEAVIKRATVLHEALIILEQRMGRGGSSSSTTLEEDERILQDFPILRLGNNSTRLLVELRLERKKLVRSLSNQMKVVLAEEPDGLLRAVSTLISE</sequence>
<dbReference type="AlphaFoldDB" id="A0A1E7EKJ0"/>
<feature type="compositionally biased region" description="Low complexity" evidence="1">
    <location>
        <begin position="44"/>
        <end position="55"/>
    </location>
</feature>
<evidence type="ECO:0000256" key="1">
    <source>
        <dbReference type="SAM" id="MobiDB-lite"/>
    </source>
</evidence>
<feature type="compositionally biased region" description="Low complexity" evidence="1">
    <location>
        <begin position="95"/>
        <end position="108"/>
    </location>
</feature>
<protein>
    <recommendedName>
        <fullName evidence="4">SET domain-containing protein</fullName>
    </recommendedName>
</protein>
<dbReference type="EMBL" id="KV784408">
    <property type="protein sequence ID" value="OEU06451.1"/>
    <property type="molecule type" value="Genomic_DNA"/>
</dbReference>
<dbReference type="KEGG" id="fcy:FRACYDRAFT_254468"/>
<reference evidence="2 3" key="1">
    <citation type="submission" date="2016-09" db="EMBL/GenBank/DDBJ databases">
        <title>Extensive genetic diversity and differential bi-allelic expression allows diatom success in the polar Southern Ocean.</title>
        <authorList>
            <consortium name="DOE Joint Genome Institute"/>
            <person name="Mock T."/>
            <person name="Otillar R.P."/>
            <person name="Strauss J."/>
            <person name="Dupont C."/>
            <person name="Frickenhaus S."/>
            <person name="Maumus F."/>
            <person name="Mcmullan M."/>
            <person name="Sanges R."/>
            <person name="Schmutz J."/>
            <person name="Toseland A."/>
            <person name="Valas R."/>
            <person name="Veluchamy A."/>
            <person name="Ward B.J."/>
            <person name="Allen A."/>
            <person name="Barry K."/>
            <person name="Falciatore A."/>
            <person name="Ferrante M."/>
            <person name="Fortunato A.E."/>
            <person name="Gloeckner G."/>
            <person name="Gruber A."/>
            <person name="Hipkin R."/>
            <person name="Janech M."/>
            <person name="Kroth P."/>
            <person name="Leese F."/>
            <person name="Lindquist E."/>
            <person name="Lyon B.R."/>
            <person name="Martin J."/>
            <person name="Mayer C."/>
            <person name="Parker M."/>
            <person name="Quesneville H."/>
            <person name="Raymond J."/>
            <person name="Uhlig C."/>
            <person name="Valentin K.U."/>
            <person name="Worden A.Z."/>
            <person name="Armbrust E.V."/>
            <person name="Bowler C."/>
            <person name="Green B."/>
            <person name="Moulton V."/>
            <person name="Van Oosterhout C."/>
            <person name="Grigoriev I."/>
        </authorList>
    </citation>
    <scope>NUCLEOTIDE SEQUENCE [LARGE SCALE GENOMIC DNA]</scope>
    <source>
        <strain evidence="2 3">CCMP1102</strain>
    </source>
</reference>
<keyword evidence="3" id="KW-1185">Reference proteome</keyword>
<feature type="compositionally biased region" description="Low complexity" evidence="1">
    <location>
        <begin position="175"/>
        <end position="187"/>
    </location>
</feature>
<dbReference type="PANTHER" id="PTHR13271">
    <property type="entry name" value="UNCHARACTERIZED PUTATIVE METHYLTRANSFERASE"/>
    <property type="match status" value="1"/>
</dbReference>
<accession>A0A1E7EKJ0</accession>
<dbReference type="InterPro" id="IPR046341">
    <property type="entry name" value="SET_dom_sf"/>
</dbReference>
<dbReference type="SUPFAM" id="SSF82199">
    <property type="entry name" value="SET domain"/>
    <property type="match status" value="1"/>
</dbReference>